<sequence length="89" mass="10003">MQPLVSIKQEDLQTKSPPKKCATIHSSTMLRVGCAGTKYDANVVQASRRRDESTGPTCIILYLLSCCARRRLWRIKQLEMPGINLSLLI</sequence>
<accession>G2YM02</accession>
<evidence type="ECO:0000256" key="1">
    <source>
        <dbReference type="SAM" id="MobiDB-lite"/>
    </source>
</evidence>
<name>G2YM02_BOTF4</name>
<gene>
    <name evidence="2" type="ORF">BofuT4_uP000970.1</name>
</gene>
<organism evidence="2 3">
    <name type="scientific">Botryotinia fuckeliana (strain T4)</name>
    <name type="common">Noble rot fungus</name>
    <name type="synonym">Botrytis cinerea</name>
    <dbReference type="NCBI Taxonomy" id="999810"/>
    <lineage>
        <taxon>Eukaryota</taxon>
        <taxon>Fungi</taxon>
        <taxon>Dikarya</taxon>
        <taxon>Ascomycota</taxon>
        <taxon>Pezizomycotina</taxon>
        <taxon>Leotiomycetes</taxon>
        <taxon>Helotiales</taxon>
        <taxon>Sclerotiniaceae</taxon>
        <taxon>Botrytis</taxon>
    </lineage>
</organism>
<protein>
    <submittedName>
        <fullName evidence="2">Uncharacterized protein</fullName>
    </submittedName>
</protein>
<proteinExistence type="predicted"/>
<evidence type="ECO:0000313" key="2">
    <source>
        <dbReference type="EMBL" id="CCD52650.1"/>
    </source>
</evidence>
<dbReference type="AlphaFoldDB" id="G2YM02"/>
<reference evidence="3" key="1">
    <citation type="journal article" date="2011" name="PLoS Genet.">
        <title>Genomic analysis of the necrotrophic fungal pathogens Sclerotinia sclerotiorum and Botrytis cinerea.</title>
        <authorList>
            <person name="Amselem J."/>
            <person name="Cuomo C.A."/>
            <person name="van Kan J.A."/>
            <person name="Viaud M."/>
            <person name="Benito E.P."/>
            <person name="Couloux A."/>
            <person name="Coutinho P.M."/>
            <person name="de Vries R.P."/>
            <person name="Dyer P.S."/>
            <person name="Fillinger S."/>
            <person name="Fournier E."/>
            <person name="Gout L."/>
            <person name="Hahn M."/>
            <person name="Kohn L."/>
            <person name="Lapalu N."/>
            <person name="Plummer K.M."/>
            <person name="Pradier J.M."/>
            <person name="Quevillon E."/>
            <person name="Sharon A."/>
            <person name="Simon A."/>
            <person name="ten Have A."/>
            <person name="Tudzynski B."/>
            <person name="Tudzynski P."/>
            <person name="Wincker P."/>
            <person name="Andrew M."/>
            <person name="Anthouard V."/>
            <person name="Beever R.E."/>
            <person name="Beffa R."/>
            <person name="Benoit I."/>
            <person name="Bouzid O."/>
            <person name="Brault B."/>
            <person name="Chen Z."/>
            <person name="Choquer M."/>
            <person name="Collemare J."/>
            <person name="Cotton P."/>
            <person name="Danchin E.G."/>
            <person name="Da Silva C."/>
            <person name="Gautier A."/>
            <person name="Giraud C."/>
            <person name="Giraud T."/>
            <person name="Gonzalez C."/>
            <person name="Grossetete S."/>
            <person name="Guldener U."/>
            <person name="Henrissat B."/>
            <person name="Howlett B.J."/>
            <person name="Kodira C."/>
            <person name="Kretschmer M."/>
            <person name="Lappartient A."/>
            <person name="Leroch M."/>
            <person name="Levis C."/>
            <person name="Mauceli E."/>
            <person name="Neuveglise C."/>
            <person name="Oeser B."/>
            <person name="Pearson M."/>
            <person name="Poulain J."/>
            <person name="Poussereau N."/>
            <person name="Quesneville H."/>
            <person name="Rascle C."/>
            <person name="Schumacher J."/>
            <person name="Segurens B."/>
            <person name="Sexton A."/>
            <person name="Silva E."/>
            <person name="Sirven C."/>
            <person name="Soanes D.M."/>
            <person name="Talbot N.J."/>
            <person name="Templeton M."/>
            <person name="Yandava C."/>
            <person name="Yarden O."/>
            <person name="Zeng Q."/>
            <person name="Rollins J.A."/>
            <person name="Lebrun M.H."/>
            <person name="Dickman M."/>
        </authorList>
    </citation>
    <scope>NUCLEOTIDE SEQUENCE [LARGE SCALE GENOMIC DNA]</scope>
    <source>
        <strain evidence="3">T4</strain>
    </source>
</reference>
<dbReference type="Proteomes" id="UP000008177">
    <property type="component" value="Unplaced contigs"/>
</dbReference>
<evidence type="ECO:0000313" key="3">
    <source>
        <dbReference type="Proteomes" id="UP000008177"/>
    </source>
</evidence>
<dbReference type="EMBL" id="FQ790344">
    <property type="protein sequence ID" value="CCD52650.1"/>
    <property type="molecule type" value="Genomic_DNA"/>
</dbReference>
<dbReference type="HOGENOM" id="CLU_2454478_0_0_1"/>
<feature type="region of interest" description="Disordered" evidence="1">
    <location>
        <begin position="1"/>
        <end position="20"/>
    </location>
</feature>
<dbReference type="InParanoid" id="G2YM02"/>